<feature type="compositionally biased region" description="Low complexity" evidence="1">
    <location>
        <begin position="214"/>
        <end position="251"/>
    </location>
</feature>
<feature type="region of interest" description="Disordered" evidence="1">
    <location>
        <begin position="1"/>
        <end position="150"/>
    </location>
</feature>
<organism evidence="3 4">
    <name type="scientific">Coniochaeta hoffmannii</name>
    <dbReference type="NCBI Taxonomy" id="91930"/>
    <lineage>
        <taxon>Eukaryota</taxon>
        <taxon>Fungi</taxon>
        <taxon>Dikarya</taxon>
        <taxon>Ascomycota</taxon>
        <taxon>Pezizomycotina</taxon>
        <taxon>Sordariomycetes</taxon>
        <taxon>Sordariomycetidae</taxon>
        <taxon>Coniochaetales</taxon>
        <taxon>Coniochaetaceae</taxon>
        <taxon>Coniochaeta</taxon>
    </lineage>
</organism>
<feature type="compositionally biased region" description="Basic and acidic residues" evidence="1">
    <location>
        <begin position="127"/>
        <end position="136"/>
    </location>
</feature>
<evidence type="ECO:0008006" key="5">
    <source>
        <dbReference type="Google" id="ProtNLM"/>
    </source>
</evidence>
<comment type="caution">
    <text evidence="3">The sequence shown here is derived from an EMBL/GenBank/DDBJ whole genome shotgun (WGS) entry which is preliminary data.</text>
</comment>
<feature type="transmembrane region" description="Helical" evidence="2">
    <location>
        <begin position="182"/>
        <end position="205"/>
    </location>
</feature>
<reference evidence="3" key="1">
    <citation type="submission" date="2022-07" db="EMBL/GenBank/DDBJ databases">
        <title>Fungi with potential for degradation of polypropylene.</title>
        <authorList>
            <person name="Gostincar C."/>
        </authorList>
    </citation>
    <scope>NUCLEOTIDE SEQUENCE</scope>
    <source>
        <strain evidence="3">EXF-13287</strain>
    </source>
</reference>
<sequence length="357" mass="37605">MSSHHPRPASASATTVSSPSPQPPKSEDESSQPSTSSRSRGVKSSSPSQPQSHSKRSHQLGRAHAAPLTEEQPGLEVYQPPDSTPDVRVGRSRVRRPGYAPSFWSKQVTDNPSQYTFYRDPTPTPPEYREREKDEGYVGVPLPQRPGRSSTVALETALTIPPPDPKRRANGQDTICGLQRRMFFVALAAVALLVLGIAVGVGVGVGAGKKSIQSPAPVATASSTPASTGTSTTSPLSSSSSPSSSSTSLSASPIPTAATDCPFINNTIYQLPGSNKSFLRLCGIDYSGESEAVELANKPTFSFADCIGNCAGTYGCTGCAWGIVSPNEGANHQCWMKTGLKTGHKVAADWCFAILQE</sequence>
<accession>A0AA38RVF0</accession>
<proteinExistence type="predicted"/>
<dbReference type="Proteomes" id="UP001174691">
    <property type="component" value="Unassembled WGS sequence"/>
</dbReference>
<keyword evidence="4" id="KW-1185">Reference proteome</keyword>
<evidence type="ECO:0000313" key="3">
    <source>
        <dbReference type="EMBL" id="KAJ9143180.1"/>
    </source>
</evidence>
<feature type="region of interest" description="Disordered" evidence="1">
    <location>
        <begin position="210"/>
        <end position="251"/>
    </location>
</feature>
<name>A0AA38RVF0_9PEZI</name>
<evidence type="ECO:0000256" key="2">
    <source>
        <dbReference type="SAM" id="Phobius"/>
    </source>
</evidence>
<dbReference type="AlphaFoldDB" id="A0AA38RVF0"/>
<protein>
    <recommendedName>
        <fullName evidence="5">Apple domain-containing protein</fullName>
    </recommendedName>
</protein>
<gene>
    <name evidence="3" type="ORF">NKR19_g6964</name>
</gene>
<evidence type="ECO:0000256" key="1">
    <source>
        <dbReference type="SAM" id="MobiDB-lite"/>
    </source>
</evidence>
<feature type="compositionally biased region" description="Low complexity" evidence="1">
    <location>
        <begin position="8"/>
        <end position="19"/>
    </location>
</feature>
<keyword evidence="2" id="KW-0472">Membrane</keyword>
<keyword evidence="2" id="KW-1133">Transmembrane helix</keyword>
<feature type="compositionally biased region" description="Polar residues" evidence="1">
    <location>
        <begin position="104"/>
        <end position="116"/>
    </location>
</feature>
<feature type="compositionally biased region" description="Low complexity" evidence="1">
    <location>
        <begin position="31"/>
        <end position="52"/>
    </location>
</feature>
<dbReference type="EMBL" id="JANBVN010000115">
    <property type="protein sequence ID" value="KAJ9143180.1"/>
    <property type="molecule type" value="Genomic_DNA"/>
</dbReference>
<evidence type="ECO:0000313" key="4">
    <source>
        <dbReference type="Proteomes" id="UP001174691"/>
    </source>
</evidence>
<keyword evidence="2" id="KW-0812">Transmembrane</keyword>